<gene>
    <name evidence="1" type="primary">78</name>
    <name evidence="1" type="ORF">SEA_TURUNCU_78</name>
</gene>
<dbReference type="GeneID" id="65116451"/>
<protein>
    <submittedName>
        <fullName evidence="1">Uncharacterized protein</fullName>
    </submittedName>
</protein>
<dbReference type="Proteomes" id="UP000282192">
    <property type="component" value="Segment"/>
</dbReference>
<dbReference type="RefSeq" id="YP_010098778.1">
    <property type="nucleotide sequence ID" value="NC_055769.1"/>
</dbReference>
<keyword evidence="2" id="KW-1185">Reference proteome</keyword>
<dbReference type="KEGG" id="vg:65116451"/>
<reference evidence="1 2" key="1">
    <citation type="submission" date="2018-08" db="EMBL/GenBank/DDBJ databases">
        <authorList>
            <person name="Deleon-Fernandez R.L."/>
            <person name="Jaramillo-Canas A.J."/>
            <person name="Reyes-Pena L.A."/>
            <person name="Colon-Santos M."/>
            <person name="Contreras-Santini J."/>
            <person name="Cruz-Pauneto O.A."/>
            <person name="Deanca-Maldonado G."/>
            <person name="Fernandez-Martinez M."/>
            <person name="Vazquez E."/>
            <person name="Rubin M.R."/>
            <person name="Garlena R.A."/>
            <person name="Russell D.A."/>
            <person name="Pope W.H."/>
            <person name="Jacobs-Sera D."/>
            <person name="Hatfull G.F."/>
        </authorList>
    </citation>
    <scope>NUCLEOTIDE SEQUENCE [LARGE SCALE GENOMIC DNA]</scope>
</reference>
<sequence>MSDLVATPHGDCCNCGHVGPLIDVSVFWIGGIYDGLGCAKCHQTLMTRRWVVEKPAPKETQ</sequence>
<evidence type="ECO:0000313" key="2">
    <source>
        <dbReference type="Proteomes" id="UP000282192"/>
    </source>
</evidence>
<evidence type="ECO:0000313" key="1">
    <source>
        <dbReference type="EMBL" id="AYD82164.1"/>
    </source>
</evidence>
<dbReference type="EMBL" id="MH744424">
    <property type="protein sequence ID" value="AYD82164.1"/>
    <property type="molecule type" value="Genomic_DNA"/>
</dbReference>
<proteinExistence type="predicted"/>
<name>A0A386KCZ0_9CAUD</name>
<accession>A0A386KCZ0</accession>
<organism evidence="1 2">
    <name type="scientific">Gordonia phage Turuncu</name>
    <dbReference type="NCBI Taxonomy" id="2315610"/>
    <lineage>
        <taxon>Viruses</taxon>
        <taxon>Duplodnaviria</taxon>
        <taxon>Heunggongvirae</taxon>
        <taxon>Uroviricota</taxon>
        <taxon>Caudoviricetes</taxon>
        <taxon>Zierdtviridae</taxon>
        <taxon>Emilbogenvirinae</taxon>
        <taxon>Gruunavirus</taxon>
        <taxon>Gruunavirus turuncu</taxon>
    </lineage>
</organism>